<accession>A0A061AIB6</accession>
<dbReference type="GO" id="GO:0016747">
    <property type="term" value="F:acyltransferase activity, transferring groups other than amino-acyl groups"/>
    <property type="evidence" value="ECO:0007669"/>
    <property type="project" value="InterPro"/>
</dbReference>
<feature type="domain" description="N-acetyltransferase" evidence="1">
    <location>
        <begin position="1"/>
        <end position="92"/>
    </location>
</feature>
<gene>
    <name evidence="3" type="ORF">Aocu_12830</name>
</gene>
<dbReference type="InterPro" id="IPR016181">
    <property type="entry name" value="Acyl_CoA_acyltransferase"/>
</dbReference>
<dbReference type="CDD" id="cd04301">
    <property type="entry name" value="NAT_SF"/>
    <property type="match status" value="1"/>
</dbReference>
<dbReference type="PANTHER" id="PTHR31435">
    <property type="entry name" value="PROTEIN NATD1"/>
    <property type="match status" value="1"/>
</dbReference>
<keyword evidence="3" id="KW-0808">Transferase</keyword>
<keyword evidence="4" id="KW-1185">Reference proteome</keyword>
<dbReference type="PATRIC" id="fig|35623.3.peg.1282"/>
<dbReference type="Proteomes" id="UP000032434">
    <property type="component" value="Chromosome 1"/>
</dbReference>
<dbReference type="Pfam" id="PF14542">
    <property type="entry name" value="Acetyltransf_CG"/>
    <property type="match status" value="1"/>
</dbReference>
<dbReference type="PROSITE" id="PS51729">
    <property type="entry name" value="GNAT_YJDJ"/>
    <property type="match status" value="1"/>
</dbReference>
<proteinExistence type="predicted"/>
<reference evidence="4" key="1">
    <citation type="submission" date="2014-05" db="EMBL/GenBank/DDBJ databases">
        <authorList>
            <person name="Kube M."/>
        </authorList>
    </citation>
    <scope>NUCLEOTIDE SEQUENCE [LARGE SCALE GENOMIC DNA]</scope>
</reference>
<dbReference type="InterPro" id="IPR045057">
    <property type="entry name" value="Gcn5-rel_NAT"/>
</dbReference>
<dbReference type="SUPFAM" id="SSF55729">
    <property type="entry name" value="Acyl-CoA N-acyltransferases (Nat)"/>
    <property type="match status" value="1"/>
</dbReference>
<dbReference type="PANTHER" id="PTHR31435:SF10">
    <property type="entry name" value="BSR4717 PROTEIN"/>
    <property type="match status" value="1"/>
</dbReference>
<protein>
    <submittedName>
        <fullName evidence="3">Acetyltransferase, GNAT family</fullName>
    </submittedName>
</protein>
<dbReference type="PROSITE" id="PS51186">
    <property type="entry name" value="GNAT"/>
    <property type="match status" value="1"/>
</dbReference>
<evidence type="ECO:0000259" key="2">
    <source>
        <dbReference type="PROSITE" id="PS51729"/>
    </source>
</evidence>
<dbReference type="Gene3D" id="3.40.630.30">
    <property type="match status" value="1"/>
</dbReference>
<organism evidence="3 4">
    <name type="scientific">Acholeplasma oculi</name>
    <dbReference type="NCBI Taxonomy" id="35623"/>
    <lineage>
        <taxon>Bacteria</taxon>
        <taxon>Bacillati</taxon>
        <taxon>Mycoplasmatota</taxon>
        <taxon>Mollicutes</taxon>
        <taxon>Acholeplasmatales</taxon>
        <taxon>Acholeplasmataceae</taxon>
        <taxon>Acholeplasma</taxon>
    </lineage>
</organism>
<feature type="domain" description="N-acetyltransferase" evidence="2">
    <location>
        <begin position="5"/>
        <end position="91"/>
    </location>
</feature>
<sequence length="92" mass="10757">MMNMFLFEEGRFYQLNQEDKMIAEVTYQTKGHVFYLDHTFVDPSLRGQGIARKLVDEVVSLARSKGYKIKPVCPYALKLFIEDPSYGDVWDK</sequence>
<evidence type="ECO:0000313" key="3">
    <source>
        <dbReference type="EMBL" id="CDR31356.1"/>
    </source>
</evidence>
<dbReference type="EMBL" id="LK028559">
    <property type="protein sequence ID" value="CDR31356.1"/>
    <property type="molecule type" value="Genomic_DNA"/>
</dbReference>
<dbReference type="KEGG" id="aoc:Aocu_12830"/>
<dbReference type="AlphaFoldDB" id="A0A061AIB6"/>
<evidence type="ECO:0000259" key="1">
    <source>
        <dbReference type="PROSITE" id="PS51186"/>
    </source>
</evidence>
<dbReference type="InParanoid" id="A0A061AIB6"/>
<dbReference type="HOGENOM" id="CLU_132888_2_2_14"/>
<dbReference type="STRING" id="35623.Aocu_12830"/>
<dbReference type="InterPro" id="IPR000182">
    <property type="entry name" value="GNAT_dom"/>
</dbReference>
<name>A0A061AIB6_9MOLU</name>
<evidence type="ECO:0000313" key="4">
    <source>
        <dbReference type="Proteomes" id="UP000032434"/>
    </source>
</evidence>
<dbReference type="InterPro" id="IPR031165">
    <property type="entry name" value="GNAT_YJDJ"/>
</dbReference>